<accession>A0ABR0WIJ1</accession>
<dbReference type="EMBL" id="JABTTQ020000011">
    <property type="protein sequence ID" value="KAK6146401.1"/>
    <property type="molecule type" value="Genomic_DNA"/>
</dbReference>
<dbReference type="Proteomes" id="UP001318860">
    <property type="component" value="Unassembled WGS sequence"/>
</dbReference>
<reference evidence="4 5" key="1">
    <citation type="journal article" date="2021" name="Comput. Struct. Biotechnol. J.">
        <title>De novo genome assembly of the potent medicinal plant Rehmannia glutinosa using nanopore technology.</title>
        <authorList>
            <person name="Ma L."/>
            <person name="Dong C."/>
            <person name="Song C."/>
            <person name="Wang X."/>
            <person name="Zheng X."/>
            <person name="Niu Y."/>
            <person name="Chen S."/>
            <person name="Feng W."/>
        </authorList>
    </citation>
    <scope>NUCLEOTIDE SEQUENCE [LARGE SCALE GENOMIC DNA]</scope>
    <source>
        <strain evidence="4">DH-2019</strain>
    </source>
</reference>
<evidence type="ECO:0000256" key="3">
    <source>
        <dbReference type="ARBA" id="ARBA00023274"/>
    </source>
</evidence>
<proteinExistence type="inferred from homology"/>
<dbReference type="PANTHER" id="PTHR11655:SF16">
    <property type="entry name" value="60S RIBOSOMAL PROTEIN L9"/>
    <property type="match status" value="1"/>
</dbReference>
<keyword evidence="2" id="KW-0689">Ribosomal protein</keyword>
<comment type="caution">
    <text evidence="4">The sequence shown here is derived from an EMBL/GenBank/DDBJ whole genome shotgun (WGS) entry which is preliminary data.</text>
</comment>
<keyword evidence="3" id="KW-0687">Ribonucleoprotein</keyword>
<name>A0ABR0WIJ1_REHGL</name>
<comment type="similarity">
    <text evidence="1">Belongs to the universal ribosomal protein uL6 family.</text>
</comment>
<evidence type="ECO:0000313" key="4">
    <source>
        <dbReference type="EMBL" id="KAK6146401.1"/>
    </source>
</evidence>
<gene>
    <name evidence="4" type="ORF">DH2020_020270</name>
</gene>
<evidence type="ECO:0000256" key="2">
    <source>
        <dbReference type="ARBA" id="ARBA00022980"/>
    </source>
</evidence>
<dbReference type="Gene3D" id="3.90.930.12">
    <property type="entry name" value="Ribosomal protein L6, alpha-beta domain"/>
    <property type="match status" value="2"/>
</dbReference>
<evidence type="ECO:0000256" key="1">
    <source>
        <dbReference type="ARBA" id="ARBA00009356"/>
    </source>
</evidence>
<protein>
    <submittedName>
        <fullName evidence="4">Uncharacterized protein</fullName>
    </submittedName>
</protein>
<evidence type="ECO:0000313" key="5">
    <source>
        <dbReference type="Proteomes" id="UP001318860"/>
    </source>
</evidence>
<dbReference type="InterPro" id="IPR036789">
    <property type="entry name" value="Ribosomal_uL6-like_a/b-dom_sf"/>
</dbReference>
<dbReference type="PANTHER" id="PTHR11655">
    <property type="entry name" value="60S/50S RIBOSOMAL PROTEIN L6/L9"/>
    <property type="match status" value="1"/>
</dbReference>
<keyword evidence="5" id="KW-1185">Reference proteome</keyword>
<organism evidence="4 5">
    <name type="scientific">Rehmannia glutinosa</name>
    <name type="common">Chinese foxglove</name>
    <dbReference type="NCBI Taxonomy" id="99300"/>
    <lineage>
        <taxon>Eukaryota</taxon>
        <taxon>Viridiplantae</taxon>
        <taxon>Streptophyta</taxon>
        <taxon>Embryophyta</taxon>
        <taxon>Tracheophyta</taxon>
        <taxon>Spermatophyta</taxon>
        <taxon>Magnoliopsida</taxon>
        <taxon>eudicotyledons</taxon>
        <taxon>Gunneridae</taxon>
        <taxon>Pentapetalae</taxon>
        <taxon>asterids</taxon>
        <taxon>lamiids</taxon>
        <taxon>Lamiales</taxon>
        <taxon>Orobanchaceae</taxon>
        <taxon>Rehmannieae</taxon>
        <taxon>Rehmannia</taxon>
    </lineage>
</organism>
<dbReference type="SUPFAM" id="SSF56053">
    <property type="entry name" value="Ribosomal protein L6"/>
    <property type="match status" value="1"/>
</dbReference>
<dbReference type="InterPro" id="IPR000702">
    <property type="entry name" value="Ribosomal_uL6-like"/>
</dbReference>
<sequence>MDNPYGVKIKVKAKVIEVEGPRGKLSRNFKHLNLDFQLITDEETGKKKLKVDLYLRHLSIRHKLLCPSSNRSKSRQQQLNNFSTNTYIIPRKFLGEKKVRKVDMLDGVSIVRSEKVKDELVLREFTQ</sequence>